<evidence type="ECO:0000313" key="2">
    <source>
        <dbReference type="Proteomes" id="UP000294003"/>
    </source>
</evidence>
<dbReference type="EMBL" id="QJNS01000230">
    <property type="protein sequence ID" value="RYO82065.1"/>
    <property type="molecule type" value="Genomic_DNA"/>
</dbReference>
<organism evidence="1 2">
    <name type="scientific">Monosporascus cannonballus</name>
    <dbReference type="NCBI Taxonomy" id="155416"/>
    <lineage>
        <taxon>Eukaryota</taxon>
        <taxon>Fungi</taxon>
        <taxon>Dikarya</taxon>
        <taxon>Ascomycota</taxon>
        <taxon>Pezizomycotina</taxon>
        <taxon>Sordariomycetes</taxon>
        <taxon>Xylariomycetidae</taxon>
        <taxon>Xylariales</taxon>
        <taxon>Xylariales incertae sedis</taxon>
        <taxon>Monosporascus</taxon>
    </lineage>
</organism>
<proteinExistence type="predicted"/>
<sequence>MRPIVDRYDCEFKFDDINLPCDELPVRLRDEDCIRDGNCDIRYFTTHSYYKPWNATKGYEHNEWTAYDCDPVPDPAEAELSMPDGSWEKSVVTYAGVCFASWEGVVIKYATGDVVVPKDVESEVPKGGRVVY</sequence>
<gene>
    <name evidence="1" type="ORF">DL762_006797</name>
</gene>
<protein>
    <submittedName>
        <fullName evidence="1">Uncharacterized protein</fullName>
    </submittedName>
</protein>
<evidence type="ECO:0000313" key="1">
    <source>
        <dbReference type="EMBL" id="RYO82065.1"/>
    </source>
</evidence>
<reference evidence="1 2" key="1">
    <citation type="submission" date="2018-06" db="EMBL/GenBank/DDBJ databases">
        <title>Complete Genomes of Monosporascus.</title>
        <authorList>
            <person name="Robinson A.J."/>
            <person name="Natvig D.O."/>
        </authorList>
    </citation>
    <scope>NUCLEOTIDE SEQUENCE [LARGE SCALE GENOMIC DNA]</scope>
    <source>
        <strain evidence="1 2">CBS 609.92</strain>
    </source>
</reference>
<comment type="caution">
    <text evidence="1">The sequence shown here is derived from an EMBL/GenBank/DDBJ whole genome shotgun (WGS) entry which is preliminary data.</text>
</comment>
<name>A0ABY0H232_9PEZI</name>
<accession>A0ABY0H232</accession>
<dbReference type="Proteomes" id="UP000294003">
    <property type="component" value="Unassembled WGS sequence"/>
</dbReference>
<keyword evidence="2" id="KW-1185">Reference proteome</keyword>